<dbReference type="Proteomes" id="UP000002508">
    <property type="component" value="Chromosome"/>
</dbReference>
<dbReference type="InterPro" id="IPR003495">
    <property type="entry name" value="CobW/HypB/UreG_nucleotide-bd"/>
</dbReference>
<dbReference type="PANTHER" id="PTHR13748">
    <property type="entry name" value="COBW-RELATED"/>
    <property type="match status" value="1"/>
</dbReference>
<dbReference type="InterPro" id="IPR036627">
    <property type="entry name" value="CobW-likC_sf"/>
</dbReference>
<dbReference type="KEGG" id="cag:Cagg_0321"/>
<dbReference type="SMART" id="SM00833">
    <property type="entry name" value="CobW_C"/>
    <property type="match status" value="1"/>
</dbReference>
<feature type="region of interest" description="Disordered" evidence="6">
    <location>
        <begin position="339"/>
        <end position="364"/>
    </location>
</feature>
<keyword evidence="9" id="KW-1185">Reference proteome</keyword>
<proteinExistence type="inferred from homology"/>
<dbReference type="GO" id="GO:0000166">
    <property type="term" value="F:nucleotide binding"/>
    <property type="evidence" value="ECO:0007669"/>
    <property type="project" value="UniProtKB-KW"/>
</dbReference>
<keyword evidence="1" id="KW-0547">Nucleotide-binding</keyword>
<reference evidence="8" key="1">
    <citation type="submission" date="2008-12" db="EMBL/GenBank/DDBJ databases">
        <title>Complete sequence of Chloroflexus aggregans DSM 9485.</title>
        <authorList>
            <consortium name="US DOE Joint Genome Institute"/>
            <person name="Lucas S."/>
            <person name="Copeland A."/>
            <person name="Lapidus A."/>
            <person name="Glavina del Rio T."/>
            <person name="Dalin E."/>
            <person name="Tice H."/>
            <person name="Pitluck S."/>
            <person name="Foster B."/>
            <person name="Larimer F."/>
            <person name="Land M."/>
            <person name="Hauser L."/>
            <person name="Kyrpides N."/>
            <person name="Mikhailova N."/>
            <person name="Bryant D."/>
            <person name="Richardson P."/>
        </authorList>
    </citation>
    <scope>NUCLEOTIDE SEQUENCE</scope>
    <source>
        <strain evidence="8">DSM 9485</strain>
    </source>
</reference>
<evidence type="ECO:0000259" key="7">
    <source>
        <dbReference type="SMART" id="SM00833"/>
    </source>
</evidence>
<evidence type="ECO:0000256" key="4">
    <source>
        <dbReference type="ARBA" id="ARBA00034320"/>
    </source>
</evidence>
<dbReference type="Pfam" id="PF07683">
    <property type="entry name" value="CobW_C"/>
    <property type="match status" value="1"/>
</dbReference>
<dbReference type="SUPFAM" id="SSF90002">
    <property type="entry name" value="Hypothetical protein YjiA, C-terminal domain"/>
    <property type="match status" value="1"/>
</dbReference>
<dbReference type="AlphaFoldDB" id="B8G2W3"/>
<dbReference type="Gene3D" id="3.30.1220.10">
    <property type="entry name" value="CobW-like, C-terminal domain"/>
    <property type="match status" value="1"/>
</dbReference>
<evidence type="ECO:0000256" key="5">
    <source>
        <dbReference type="ARBA" id="ARBA00049117"/>
    </source>
</evidence>
<accession>B8G2W3</accession>
<comment type="catalytic activity">
    <reaction evidence="5">
        <text>GTP + H2O = GDP + phosphate + H(+)</text>
        <dbReference type="Rhea" id="RHEA:19669"/>
        <dbReference type="ChEBI" id="CHEBI:15377"/>
        <dbReference type="ChEBI" id="CHEBI:15378"/>
        <dbReference type="ChEBI" id="CHEBI:37565"/>
        <dbReference type="ChEBI" id="CHEBI:43474"/>
        <dbReference type="ChEBI" id="CHEBI:58189"/>
    </reaction>
    <physiologicalReaction direction="left-to-right" evidence="5">
        <dbReference type="Rhea" id="RHEA:19670"/>
    </physiologicalReaction>
</comment>
<evidence type="ECO:0000256" key="2">
    <source>
        <dbReference type="ARBA" id="ARBA00022801"/>
    </source>
</evidence>
<dbReference type="RefSeq" id="WP_012615633.1">
    <property type="nucleotide sequence ID" value="NC_011831.1"/>
</dbReference>
<dbReference type="STRING" id="326427.Cagg_0321"/>
<dbReference type="EMBL" id="CP001337">
    <property type="protein sequence ID" value="ACL23267.1"/>
    <property type="molecule type" value="Genomic_DNA"/>
</dbReference>
<evidence type="ECO:0000313" key="8">
    <source>
        <dbReference type="EMBL" id="ACL23267.1"/>
    </source>
</evidence>
<name>B8G2W3_CHLAD</name>
<dbReference type="SUPFAM" id="SSF52540">
    <property type="entry name" value="P-loop containing nucleoside triphosphate hydrolases"/>
    <property type="match status" value="1"/>
</dbReference>
<gene>
    <name evidence="8" type="ordered locus">Cagg_0321</name>
</gene>
<dbReference type="OrthoDB" id="9808822at2"/>
<evidence type="ECO:0000313" key="9">
    <source>
        <dbReference type="Proteomes" id="UP000002508"/>
    </source>
</evidence>
<evidence type="ECO:0000256" key="3">
    <source>
        <dbReference type="ARBA" id="ARBA00023186"/>
    </source>
</evidence>
<evidence type="ECO:0000256" key="6">
    <source>
        <dbReference type="SAM" id="MobiDB-lite"/>
    </source>
</evidence>
<organism evidence="8 9">
    <name type="scientific">Chloroflexus aggregans (strain MD-66 / DSM 9485)</name>
    <dbReference type="NCBI Taxonomy" id="326427"/>
    <lineage>
        <taxon>Bacteria</taxon>
        <taxon>Bacillati</taxon>
        <taxon>Chloroflexota</taxon>
        <taxon>Chloroflexia</taxon>
        <taxon>Chloroflexales</taxon>
        <taxon>Chloroflexineae</taxon>
        <taxon>Chloroflexaceae</taxon>
        <taxon>Chloroflexus</taxon>
    </lineage>
</organism>
<dbReference type="PANTHER" id="PTHR13748:SF59">
    <property type="entry name" value="COBW C-TERMINAL DOMAIN-CONTAINING PROTEIN"/>
    <property type="match status" value="1"/>
</dbReference>
<evidence type="ECO:0000256" key="1">
    <source>
        <dbReference type="ARBA" id="ARBA00022741"/>
    </source>
</evidence>
<dbReference type="HOGENOM" id="CLU_017452_0_1_0"/>
<comment type="similarity">
    <text evidence="4">Belongs to the SIMIBI class G3E GTPase family. ZNG1 subfamily.</text>
</comment>
<keyword evidence="3" id="KW-0143">Chaperone</keyword>
<dbReference type="Gene3D" id="3.40.50.300">
    <property type="entry name" value="P-loop containing nucleotide triphosphate hydrolases"/>
    <property type="match status" value="1"/>
</dbReference>
<dbReference type="CDD" id="cd03112">
    <property type="entry name" value="CobW-like"/>
    <property type="match status" value="1"/>
</dbReference>
<dbReference type="GO" id="GO:0016787">
    <property type="term" value="F:hydrolase activity"/>
    <property type="evidence" value="ECO:0007669"/>
    <property type="project" value="UniProtKB-KW"/>
</dbReference>
<dbReference type="Pfam" id="PF02492">
    <property type="entry name" value="cobW"/>
    <property type="match status" value="1"/>
</dbReference>
<dbReference type="eggNOG" id="COG0523">
    <property type="taxonomic scope" value="Bacteria"/>
</dbReference>
<feature type="domain" description="CobW C-terminal" evidence="7">
    <location>
        <begin position="235"/>
        <end position="327"/>
    </location>
</feature>
<dbReference type="InterPro" id="IPR027417">
    <property type="entry name" value="P-loop_NTPase"/>
</dbReference>
<dbReference type="InterPro" id="IPR011629">
    <property type="entry name" value="CobW-like_C"/>
</dbReference>
<dbReference type="InterPro" id="IPR051316">
    <property type="entry name" value="Zinc-reg_GTPase_activator"/>
</dbReference>
<protein>
    <submittedName>
        <fullName evidence="8">Cobalamin synthesis protein P47K</fullName>
    </submittedName>
</protein>
<keyword evidence="2" id="KW-0378">Hydrolase</keyword>
<sequence>MEVPQQPIPVTILTGFLGAGKTTLLNRILKADHGLRVAVLVNDFGSINIDAQLVIDVESETISLANGCVCCTIRDDLLQTAFTLLERPQPPEYLIIEASGVSDPWAIADTFLLPELRTYFRLDSVITVIDAEYVHRQPSYESLIVEQISAADIVVLNKIDLVPSDQLTELEAWVRRIVPQARILPAMYADVPLRLLLDVGRLQHRMPLPHLVVAAESDHHDHDHHDHDHDHGSAFATWSYVADQPFTLHAFRRVILDLPPAIFRAKGLVYLAEVPQRRAVLQLVGSRVQVTVGEPWGNQPPQTQMVFIGLPGQLDETTLRSAFDRCLIEHEAGTTESVALQQTWQRPQVSSANSNADGDQSIVS</sequence>